<dbReference type="EMBL" id="AP019779">
    <property type="protein sequence ID" value="BBL61881.1"/>
    <property type="molecule type" value="Genomic_DNA"/>
</dbReference>
<proteinExistence type="predicted"/>
<organism evidence="1 2">
    <name type="scientific">Methanobrevibacter arboriphilus</name>
    <dbReference type="NCBI Taxonomy" id="39441"/>
    <lineage>
        <taxon>Archaea</taxon>
        <taxon>Methanobacteriati</taxon>
        <taxon>Methanobacteriota</taxon>
        <taxon>Methanomada group</taxon>
        <taxon>Methanobacteria</taxon>
        <taxon>Methanobacteriales</taxon>
        <taxon>Methanobacteriaceae</taxon>
        <taxon>Methanobrevibacter</taxon>
    </lineage>
</organism>
<gene>
    <name evidence="1" type="ORF">MarbSA_09210</name>
</gene>
<name>A0ACA8R312_METAZ</name>
<evidence type="ECO:0000313" key="1">
    <source>
        <dbReference type="EMBL" id="BBL61881.1"/>
    </source>
</evidence>
<sequence length="409" mass="48330">MFKNKLMKIVGASILLFILTFGLMSGVCANNSTDSNDSIKDLTLTKFLYFEEDIEHDLDDSDNLDDFEDWDDSDYLDDFEDWDDSDYLDDFEDWDDSDYLDDFEDWDDSDYLDDFEDWDDSDYLDDFEDWDDSDYLDDFEDWDDSDYLDDFEDWDDSDYLDDFEDWDDYSNYYEWEWNGVTYFIDLDQFNLTDEELTELFTKRDALMEEIDNLDILIQEMELSRNNNTLLSISTLYDAINNITNKTEFNKLLLSLNDVNINNVNVTLIELKKLLESIKSEYPSENFTDVDYFISLLEDNLFIELEKYMNLTSERDTRLAELADLFDNYPFLMQNTKYASYLAATSKMGITSFSDSKNDSKNHSKSVSDSLNQVKTTSFAEMKTTGIPYFPLVTLIVLLGLFGFNIKRKF</sequence>
<reference evidence="1" key="1">
    <citation type="submission" date="2019-06" db="EMBL/GenBank/DDBJ databases">
        <title>Complete genome sequence of Methanobrevibacter arboriphilus strain SA.</title>
        <authorList>
            <person name="Asakawa S."/>
        </authorList>
    </citation>
    <scope>NUCLEOTIDE SEQUENCE</scope>
    <source>
        <strain evidence="1">SA</strain>
    </source>
</reference>
<evidence type="ECO:0000313" key="2">
    <source>
        <dbReference type="Proteomes" id="UP000825015"/>
    </source>
</evidence>
<accession>A0ACA8R312</accession>
<dbReference type="Proteomes" id="UP000825015">
    <property type="component" value="Chromosome"/>
</dbReference>
<protein>
    <submittedName>
        <fullName evidence="1">Uncharacterized protein</fullName>
    </submittedName>
</protein>
<keyword evidence="2" id="KW-1185">Reference proteome</keyword>